<comment type="caution">
    <text evidence="1">The sequence shown here is derived from an EMBL/GenBank/DDBJ whole genome shotgun (WGS) entry which is preliminary data.</text>
</comment>
<proteinExistence type="predicted"/>
<sequence>MMLLFFDAVEATSPPTSKVAKVQTLNKSIPHSMPVKSMLDPCEDENDDIQDDDVSLGADFVQRDEHSESVSENFQVMTHFPPGDDSLLMGLTRYKGFKEGHKRILVATDLVDRGIDIERVNIVDGYLPGPDDMLVLDIAYMIYLKFVEYPSALQIALFLDNMQLCSSFCMVFNLLQSDIHVLLTDMDPSAAIGCENIGNQATIPCGSTVDLYANPATINFIVTITAFNSSFKPVNSGDWVKKLQEQKNDVHYLDIDLDFGGGKYFASLRLSRGHRGILEVMTTFMAPPPAATYLAFHPQDNNIIAIGMEDSTIQIYNVRGDEVKTKLNGHQK</sequence>
<evidence type="ECO:0000313" key="2">
    <source>
        <dbReference type="Proteomes" id="UP001060215"/>
    </source>
</evidence>
<gene>
    <name evidence="1" type="ORF">LOK49_LG11G02090</name>
</gene>
<dbReference type="Proteomes" id="UP001060215">
    <property type="component" value="Chromosome 12"/>
</dbReference>
<protein>
    <submittedName>
        <fullName evidence="1">Protein TOPLESS-RELATED PROTEIN 2</fullName>
    </submittedName>
</protein>
<keyword evidence="2" id="KW-1185">Reference proteome</keyword>
<evidence type="ECO:0000313" key="1">
    <source>
        <dbReference type="EMBL" id="KAI7995735.1"/>
    </source>
</evidence>
<reference evidence="1 2" key="1">
    <citation type="journal article" date="2022" name="Plant J.">
        <title>Chromosome-level genome of Camellia lanceoleosa provides a valuable resource for understanding genome evolution and self-incompatibility.</title>
        <authorList>
            <person name="Gong W."/>
            <person name="Xiao S."/>
            <person name="Wang L."/>
            <person name="Liao Z."/>
            <person name="Chang Y."/>
            <person name="Mo W."/>
            <person name="Hu G."/>
            <person name="Li W."/>
            <person name="Zhao G."/>
            <person name="Zhu H."/>
            <person name="Hu X."/>
            <person name="Ji K."/>
            <person name="Xiang X."/>
            <person name="Song Q."/>
            <person name="Yuan D."/>
            <person name="Jin S."/>
            <person name="Zhang L."/>
        </authorList>
    </citation>
    <scope>NUCLEOTIDE SEQUENCE [LARGE SCALE GENOMIC DNA]</scope>
    <source>
        <strain evidence="1">SQ_2022a</strain>
    </source>
</reference>
<organism evidence="1 2">
    <name type="scientific">Camellia lanceoleosa</name>
    <dbReference type="NCBI Taxonomy" id="1840588"/>
    <lineage>
        <taxon>Eukaryota</taxon>
        <taxon>Viridiplantae</taxon>
        <taxon>Streptophyta</taxon>
        <taxon>Embryophyta</taxon>
        <taxon>Tracheophyta</taxon>
        <taxon>Spermatophyta</taxon>
        <taxon>Magnoliopsida</taxon>
        <taxon>eudicotyledons</taxon>
        <taxon>Gunneridae</taxon>
        <taxon>Pentapetalae</taxon>
        <taxon>asterids</taxon>
        <taxon>Ericales</taxon>
        <taxon>Theaceae</taxon>
        <taxon>Camellia</taxon>
    </lineage>
</organism>
<accession>A0ACC0G3V3</accession>
<name>A0ACC0G3V3_9ERIC</name>
<dbReference type="EMBL" id="CM045769">
    <property type="protein sequence ID" value="KAI7995735.1"/>
    <property type="molecule type" value="Genomic_DNA"/>
</dbReference>